<feature type="non-terminal residue" evidence="1">
    <location>
        <position position="145"/>
    </location>
</feature>
<dbReference type="EMBL" id="CATQJA010002449">
    <property type="protein sequence ID" value="CAJ0570704.1"/>
    <property type="molecule type" value="Genomic_DNA"/>
</dbReference>
<dbReference type="Proteomes" id="UP001177023">
    <property type="component" value="Unassembled WGS sequence"/>
</dbReference>
<protein>
    <submittedName>
        <fullName evidence="1">Uncharacterized protein</fullName>
    </submittedName>
</protein>
<reference evidence="1" key="1">
    <citation type="submission" date="2023-06" db="EMBL/GenBank/DDBJ databases">
        <authorList>
            <person name="Delattre M."/>
        </authorList>
    </citation>
    <scope>NUCLEOTIDE SEQUENCE</scope>
    <source>
        <strain evidence="1">AF72</strain>
    </source>
</reference>
<organism evidence="1 2">
    <name type="scientific">Mesorhabditis spiculigera</name>
    <dbReference type="NCBI Taxonomy" id="96644"/>
    <lineage>
        <taxon>Eukaryota</taxon>
        <taxon>Metazoa</taxon>
        <taxon>Ecdysozoa</taxon>
        <taxon>Nematoda</taxon>
        <taxon>Chromadorea</taxon>
        <taxon>Rhabditida</taxon>
        <taxon>Rhabditina</taxon>
        <taxon>Rhabditomorpha</taxon>
        <taxon>Rhabditoidea</taxon>
        <taxon>Rhabditidae</taxon>
        <taxon>Mesorhabditinae</taxon>
        <taxon>Mesorhabditis</taxon>
    </lineage>
</organism>
<gene>
    <name evidence="1" type="ORF">MSPICULIGERA_LOCUS9141</name>
</gene>
<proteinExistence type="predicted"/>
<comment type="caution">
    <text evidence="1">The sequence shown here is derived from an EMBL/GenBank/DDBJ whole genome shotgun (WGS) entry which is preliminary data.</text>
</comment>
<dbReference type="AlphaFoldDB" id="A0AA36CKF1"/>
<name>A0AA36CKF1_9BILA</name>
<evidence type="ECO:0000313" key="2">
    <source>
        <dbReference type="Proteomes" id="UP001177023"/>
    </source>
</evidence>
<accession>A0AA36CKF1</accession>
<keyword evidence="2" id="KW-1185">Reference proteome</keyword>
<sequence length="145" mass="15698">MIEARPNHSGQEFKSLLRGSEKFQPAANATCGYAQRSARNAATGWSRSRTHCTGEKKQGAGWVGANTPNKVDYTVIGSDEWKERSQIPKKIADAMVLAATIDAVGYRMAIPALKGGLEVIRGYCGQLANGIKEEPLIMYIISGQL</sequence>
<evidence type="ECO:0000313" key="1">
    <source>
        <dbReference type="EMBL" id="CAJ0570704.1"/>
    </source>
</evidence>